<evidence type="ECO:0000313" key="1">
    <source>
        <dbReference type="EMBL" id="SDF12672.1"/>
    </source>
</evidence>
<protein>
    <submittedName>
        <fullName evidence="1">Uncharacterized protein</fullName>
    </submittedName>
</protein>
<dbReference type="RefSeq" id="WP_092088815.1">
    <property type="nucleotide sequence ID" value="NZ_FMZW01000045.1"/>
</dbReference>
<evidence type="ECO:0000313" key="2">
    <source>
        <dbReference type="Proteomes" id="UP000199245"/>
    </source>
</evidence>
<sequence length="59" mass="6768">MIDPLFARSQLAIEDSHTLRIQRKLLTDQRDAQLAELRQSIHDSASARAEIKAHRDNSE</sequence>
<proteinExistence type="predicted"/>
<organism evidence="1 2">
    <name type="scientific">Bradyrhizobium brasilense</name>
    <dbReference type="NCBI Taxonomy" id="1419277"/>
    <lineage>
        <taxon>Bacteria</taxon>
        <taxon>Pseudomonadati</taxon>
        <taxon>Pseudomonadota</taxon>
        <taxon>Alphaproteobacteria</taxon>
        <taxon>Hyphomicrobiales</taxon>
        <taxon>Nitrobacteraceae</taxon>
        <taxon>Bradyrhizobium</taxon>
    </lineage>
</organism>
<name>A0A1G7IIY7_9BRAD</name>
<dbReference type="Proteomes" id="UP000199245">
    <property type="component" value="Unassembled WGS sequence"/>
</dbReference>
<dbReference type="AlphaFoldDB" id="A0A1G7IIY7"/>
<gene>
    <name evidence="1" type="ORF">SAMN05216337_104550</name>
</gene>
<accession>A0A1G7IIY7</accession>
<dbReference type="EMBL" id="FMZW01000045">
    <property type="protein sequence ID" value="SDF12672.1"/>
    <property type="molecule type" value="Genomic_DNA"/>
</dbReference>
<reference evidence="1 2" key="1">
    <citation type="submission" date="2016-10" db="EMBL/GenBank/DDBJ databases">
        <authorList>
            <person name="de Groot N.N."/>
        </authorList>
    </citation>
    <scope>NUCLEOTIDE SEQUENCE [LARGE SCALE GENOMIC DNA]</scope>
    <source>
        <strain evidence="1 2">R5</strain>
    </source>
</reference>